<gene>
    <name evidence="2" type="ORF">FHT01_000986</name>
</gene>
<dbReference type="InterPro" id="IPR012338">
    <property type="entry name" value="Beta-lactam/transpept-like"/>
</dbReference>
<organism evidence="2 3">
    <name type="scientific">Sphingomonas japonica</name>
    <dbReference type="NCBI Taxonomy" id="511662"/>
    <lineage>
        <taxon>Bacteria</taxon>
        <taxon>Pseudomonadati</taxon>
        <taxon>Pseudomonadota</taxon>
        <taxon>Alphaproteobacteria</taxon>
        <taxon>Sphingomonadales</taxon>
        <taxon>Sphingomonadaceae</taxon>
        <taxon>Sphingomonas</taxon>
    </lineage>
</organism>
<dbReference type="PANTHER" id="PTHR43283">
    <property type="entry name" value="BETA-LACTAMASE-RELATED"/>
    <property type="match status" value="1"/>
</dbReference>
<dbReference type="PANTHER" id="PTHR43283:SF7">
    <property type="entry name" value="BETA-LACTAMASE-RELATED DOMAIN-CONTAINING PROTEIN"/>
    <property type="match status" value="1"/>
</dbReference>
<comment type="caution">
    <text evidence="2">The sequence shown here is derived from an EMBL/GenBank/DDBJ whole genome shotgun (WGS) entry which is preliminary data.</text>
</comment>
<dbReference type="RefSeq" id="WP_140230865.1">
    <property type="nucleotide sequence ID" value="NZ_BAAAEV010000001.1"/>
</dbReference>
<protein>
    <submittedName>
        <fullName evidence="2">CubicO group peptidase (Beta-lactamase class C family)</fullName>
    </submittedName>
</protein>
<dbReference type="InterPro" id="IPR001466">
    <property type="entry name" value="Beta-lactam-related"/>
</dbReference>
<accession>A0ABX0TYQ1</accession>
<feature type="domain" description="Beta-lactamase-related" evidence="1">
    <location>
        <begin position="39"/>
        <end position="212"/>
    </location>
</feature>
<proteinExistence type="predicted"/>
<dbReference type="EMBL" id="JAASQP010000001">
    <property type="protein sequence ID" value="NIJ23444.1"/>
    <property type="molecule type" value="Genomic_DNA"/>
</dbReference>
<sequence>MRLPIVLFAALMLGGTTVVPPPSTDPLFAAGQGETRGVLMLIDGRVAQKRYAPGYSDANRFISWSMAKTITAMLVGELVADGRLQLDAPAPVAEWADDARRRITLRQLLHMASGLDHTEVGEPIENSDTNQILFVGGTQDMAARAIAKPLEAAPGQRFEYSSMTTLILSEIITRTLTDSREPRVRAAAYRRFAEERLLRPAGITTAFLEFDGAGTQIGGSILHMGLDDWGRIGTLLLDGRAADGTQVIAPGWLAFMKAPSPTNGHYGGQTWLNTAGADDALFPGKGPDTTVAALGHLGQYVIAARGTVPGTATPRSVVLVRLGKTQDDQLAAVRAALGDVLDPLVE</sequence>
<reference evidence="2 3" key="1">
    <citation type="submission" date="2020-03" db="EMBL/GenBank/DDBJ databases">
        <title>Genomic Encyclopedia of Type Strains, Phase IV (KMG-IV): sequencing the most valuable type-strain genomes for metagenomic binning, comparative biology and taxonomic classification.</title>
        <authorList>
            <person name="Goeker M."/>
        </authorList>
    </citation>
    <scope>NUCLEOTIDE SEQUENCE [LARGE SCALE GENOMIC DNA]</scope>
    <source>
        <strain evidence="2 3">DSM 22753</strain>
    </source>
</reference>
<name>A0ABX0TYQ1_9SPHN</name>
<dbReference type="Proteomes" id="UP000788153">
    <property type="component" value="Unassembled WGS sequence"/>
</dbReference>
<dbReference type="InterPro" id="IPR050789">
    <property type="entry name" value="Diverse_Enzym_Activities"/>
</dbReference>
<dbReference type="Pfam" id="PF00144">
    <property type="entry name" value="Beta-lactamase"/>
    <property type="match status" value="1"/>
</dbReference>
<evidence type="ECO:0000259" key="1">
    <source>
        <dbReference type="Pfam" id="PF00144"/>
    </source>
</evidence>
<dbReference type="SUPFAM" id="SSF56601">
    <property type="entry name" value="beta-lactamase/transpeptidase-like"/>
    <property type="match status" value="1"/>
</dbReference>
<dbReference type="Gene3D" id="3.40.710.10">
    <property type="entry name" value="DD-peptidase/beta-lactamase superfamily"/>
    <property type="match status" value="1"/>
</dbReference>
<evidence type="ECO:0000313" key="2">
    <source>
        <dbReference type="EMBL" id="NIJ23444.1"/>
    </source>
</evidence>
<evidence type="ECO:0000313" key="3">
    <source>
        <dbReference type="Proteomes" id="UP000788153"/>
    </source>
</evidence>
<keyword evidence="3" id="KW-1185">Reference proteome</keyword>